<dbReference type="Gene3D" id="1.10.10.10">
    <property type="entry name" value="Winged helix-like DNA-binding domain superfamily/Winged helix DNA-binding domain"/>
    <property type="match status" value="1"/>
</dbReference>
<keyword evidence="3" id="KW-1185">Reference proteome</keyword>
<dbReference type="GO" id="GO:0006355">
    <property type="term" value="P:regulation of DNA-templated transcription"/>
    <property type="evidence" value="ECO:0007669"/>
    <property type="project" value="InterPro"/>
</dbReference>
<dbReference type="InterPro" id="IPR000792">
    <property type="entry name" value="Tscrpt_reg_LuxR_C"/>
</dbReference>
<accession>A0A4Q7LJZ9</accession>
<dbReference type="Proteomes" id="UP000293433">
    <property type="component" value="Unassembled WGS sequence"/>
</dbReference>
<evidence type="ECO:0000313" key="2">
    <source>
        <dbReference type="EMBL" id="RZS54956.1"/>
    </source>
</evidence>
<protein>
    <submittedName>
        <fullName evidence="2">DNA-binding CsgD family transcriptional regulator</fullName>
    </submittedName>
</protein>
<proteinExistence type="predicted"/>
<dbReference type="SUPFAM" id="SSF46894">
    <property type="entry name" value="C-terminal effector domain of the bipartite response regulators"/>
    <property type="match status" value="1"/>
</dbReference>
<comment type="caution">
    <text evidence="2">The sequence shown here is derived from an EMBL/GenBank/DDBJ whole genome shotgun (WGS) entry which is preliminary data.</text>
</comment>
<evidence type="ECO:0000313" key="3">
    <source>
        <dbReference type="Proteomes" id="UP000293433"/>
    </source>
</evidence>
<dbReference type="EMBL" id="SGWV01000009">
    <property type="protein sequence ID" value="RZS54956.1"/>
    <property type="molecule type" value="Genomic_DNA"/>
</dbReference>
<keyword evidence="2" id="KW-0238">DNA-binding</keyword>
<organism evidence="2 3">
    <name type="scientific">Sphaerotilus mobilis</name>
    <dbReference type="NCBI Taxonomy" id="47994"/>
    <lineage>
        <taxon>Bacteria</taxon>
        <taxon>Pseudomonadati</taxon>
        <taxon>Pseudomonadota</taxon>
        <taxon>Betaproteobacteria</taxon>
        <taxon>Burkholderiales</taxon>
        <taxon>Sphaerotilaceae</taxon>
        <taxon>Sphaerotilus</taxon>
    </lineage>
</organism>
<dbReference type="InterPro" id="IPR016032">
    <property type="entry name" value="Sig_transdc_resp-reg_C-effctor"/>
</dbReference>
<dbReference type="SMART" id="SM00421">
    <property type="entry name" value="HTH_LUXR"/>
    <property type="match status" value="1"/>
</dbReference>
<reference evidence="2 3" key="1">
    <citation type="submission" date="2019-02" db="EMBL/GenBank/DDBJ databases">
        <title>Genomic Encyclopedia of Type Strains, Phase IV (KMG-IV): sequencing the most valuable type-strain genomes for metagenomic binning, comparative biology and taxonomic classification.</title>
        <authorList>
            <person name="Goeker M."/>
        </authorList>
    </citation>
    <scope>NUCLEOTIDE SEQUENCE [LARGE SCALE GENOMIC DNA]</scope>
    <source>
        <strain evidence="2 3">DSM 10617</strain>
    </source>
</reference>
<dbReference type="AlphaFoldDB" id="A0A4Q7LJZ9"/>
<feature type="domain" description="HTH luxR-type" evidence="1">
    <location>
        <begin position="181"/>
        <end position="238"/>
    </location>
</feature>
<dbReference type="GO" id="GO:0003677">
    <property type="term" value="F:DNA binding"/>
    <property type="evidence" value="ECO:0007669"/>
    <property type="project" value="UniProtKB-KW"/>
</dbReference>
<name>A0A4Q7LJZ9_9BURK</name>
<gene>
    <name evidence="2" type="ORF">EV685_2442</name>
</gene>
<dbReference type="InterPro" id="IPR036388">
    <property type="entry name" value="WH-like_DNA-bd_sf"/>
</dbReference>
<sequence length="258" mass="27291">MDIATPAGKTIMLIETLAPPEAQAEAQALHMPVLDLLLAGSTTAARSGDLDSAGLLFPALQSLVTQALDELDYGMAIVNRQGRLMLANHCARRLFERPDGVCLLQLDRPVARHPAREEPLARAIQAAAQQGRRGLVAVGDDKRPQSVAVVPLGGLPVQGVLLVFGKAQMCEALSVDHYARVHGLTHAEGMVLAALCDGDTPAEVATRFGVAVSTVRTQISAIRQKTRCGSIRELVRRVAVLPPIVPALGRAPLNGVAH</sequence>
<evidence type="ECO:0000259" key="1">
    <source>
        <dbReference type="SMART" id="SM00421"/>
    </source>
</evidence>